<dbReference type="GO" id="GO:0006011">
    <property type="term" value="P:UDP-alpha-D-glucose metabolic process"/>
    <property type="evidence" value="ECO:0007669"/>
    <property type="project" value="InterPro"/>
</dbReference>
<dbReference type="InterPro" id="IPR005771">
    <property type="entry name" value="GalU_uridylyltTrfase_bac/arc"/>
</dbReference>
<name>A0A0B0IK88_9BACI</name>
<dbReference type="SUPFAM" id="SSF53448">
    <property type="entry name" value="Nucleotide-diphospho-sugar transferases"/>
    <property type="match status" value="1"/>
</dbReference>
<accession>A0A0B0IK88</accession>
<organism evidence="7 8">
    <name type="scientific">Halalkalibacter okhensis</name>
    <dbReference type="NCBI Taxonomy" id="333138"/>
    <lineage>
        <taxon>Bacteria</taxon>
        <taxon>Bacillati</taxon>
        <taxon>Bacillota</taxon>
        <taxon>Bacilli</taxon>
        <taxon>Bacillales</taxon>
        <taxon>Bacillaceae</taxon>
        <taxon>Halalkalibacter</taxon>
    </lineage>
</organism>
<dbReference type="InterPro" id="IPR029044">
    <property type="entry name" value="Nucleotide-diphossugar_trans"/>
</dbReference>
<dbReference type="EMBL" id="JRJU01000009">
    <property type="protein sequence ID" value="KHF40454.1"/>
    <property type="molecule type" value="Genomic_DNA"/>
</dbReference>
<proteinExistence type="inferred from homology"/>
<dbReference type="Pfam" id="PF00483">
    <property type="entry name" value="NTP_transferase"/>
    <property type="match status" value="1"/>
</dbReference>
<evidence type="ECO:0000256" key="5">
    <source>
        <dbReference type="ARBA" id="ARBA00048128"/>
    </source>
</evidence>
<evidence type="ECO:0000256" key="3">
    <source>
        <dbReference type="ARBA" id="ARBA00022679"/>
    </source>
</evidence>
<keyword evidence="3 7" id="KW-0808">Transferase</keyword>
<evidence type="ECO:0000256" key="4">
    <source>
        <dbReference type="ARBA" id="ARBA00022695"/>
    </source>
</evidence>
<evidence type="ECO:0000259" key="6">
    <source>
        <dbReference type="Pfam" id="PF00483"/>
    </source>
</evidence>
<dbReference type="STRING" id="333138.LQ50_09295"/>
<dbReference type="Gene3D" id="3.90.550.10">
    <property type="entry name" value="Spore Coat Polysaccharide Biosynthesis Protein SpsA, Chain A"/>
    <property type="match status" value="1"/>
</dbReference>
<dbReference type="CDD" id="cd02541">
    <property type="entry name" value="UGPase_prokaryotic"/>
    <property type="match status" value="1"/>
</dbReference>
<dbReference type="RefSeq" id="WP_034628233.1">
    <property type="nucleotide sequence ID" value="NZ_JRJU01000009.1"/>
</dbReference>
<feature type="domain" description="Nucleotidyl transferase" evidence="6">
    <location>
        <begin position="5"/>
        <end position="265"/>
    </location>
</feature>
<keyword evidence="8" id="KW-1185">Reference proteome</keyword>
<comment type="caution">
    <text evidence="7">The sequence shown here is derived from an EMBL/GenBank/DDBJ whole genome shotgun (WGS) entry which is preliminary data.</text>
</comment>
<dbReference type="AlphaFoldDB" id="A0A0B0IK88"/>
<dbReference type="PANTHER" id="PTHR43197:SF1">
    <property type="entry name" value="UTP--GLUCOSE-1-PHOSPHATE URIDYLYLTRANSFERASE"/>
    <property type="match status" value="1"/>
</dbReference>
<dbReference type="PANTHER" id="PTHR43197">
    <property type="entry name" value="UTP--GLUCOSE-1-PHOSPHATE URIDYLYLTRANSFERASE"/>
    <property type="match status" value="1"/>
</dbReference>
<dbReference type="GO" id="GO:0003983">
    <property type="term" value="F:UTP:glucose-1-phosphate uridylyltransferase activity"/>
    <property type="evidence" value="ECO:0007669"/>
    <property type="project" value="UniProtKB-EC"/>
</dbReference>
<reference evidence="7 8" key="1">
    <citation type="submission" date="2014-09" db="EMBL/GenBank/DDBJ databases">
        <title>Genome sequencing and annotation of Bacillus Okhensis strain Kh10-101T.</title>
        <authorList>
            <person name="Prakash J.S."/>
        </authorList>
    </citation>
    <scope>NUCLEOTIDE SEQUENCE [LARGE SCALE GENOMIC DNA]</scope>
    <source>
        <strain evidence="8">Kh10-101T</strain>
    </source>
</reference>
<dbReference type="eggNOG" id="COG1210">
    <property type="taxonomic scope" value="Bacteria"/>
</dbReference>
<comment type="catalytic activity">
    <reaction evidence="5">
        <text>alpha-D-glucose 1-phosphate + UTP + H(+) = UDP-alpha-D-glucose + diphosphate</text>
        <dbReference type="Rhea" id="RHEA:19889"/>
        <dbReference type="ChEBI" id="CHEBI:15378"/>
        <dbReference type="ChEBI" id="CHEBI:33019"/>
        <dbReference type="ChEBI" id="CHEBI:46398"/>
        <dbReference type="ChEBI" id="CHEBI:58601"/>
        <dbReference type="ChEBI" id="CHEBI:58885"/>
        <dbReference type="EC" id="2.7.7.9"/>
    </reaction>
</comment>
<evidence type="ECO:0000256" key="2">
    <source>
        <dbReference type="ARBA" id="ARBA00012415"/>
    </source>
</evidence>
<evidence type="ECO:0000313" key="8">
    <source>
        <dbReference type="Proteomes" id="UP000030832"/>
    </source>
</evidence>
<dbReference type="Proteomes" id="UP000030832">
    <property type="component" value="Unassembled WGS sequence"/>
</dbReference>
<sequence>MKVKKAIIPAAGYGTRSLPITKVVPKEMFPIDGKPAIHYIVDEAISSGIEEILIIVSRNKNMIIDYFDRSLELETFLERNNKSHLLKSIAVPDVHIQFVRQPVARGLGDAIRLGKPFINDEPFAVLLPDDLFMEEKPVIGQLINAYLEVQSTVIGVKEVHEDLLKNYGVIGGTPLKNQLHEINDLVEKPQTAPPSNLAVIGRYILDPSIFTYLSNTKPGKGGEIQLTDALKEMLQTNKSYGYKIKGERCDIGSGDDYFNLLMHLQKMKNKQK</sequence>
<gene>
    <name evidence="7" type="ORF">LQ50_09295</name>
</gene>
<keyword evidence="4 7" id="KW-0548">Nucleotidyltransferase</keyword>
<protein>
    <recommendedName>
        <fullName evidence="2">UTP--glucose-1-phosphate uridylyltransferase</fullName>
        <ecNumber evidence="2">2.7.7.9</ecNumber>
    </recommendedName>
</protein>
<dbReference type="InterPro" id="IPR005835">
    <property type="entry name" value="NTP_transferase_dom"/>
</dbReference>
<evidence type="ECO:0000256" key="1">
    <source>
        <dbReference type="ARBA" id="ARBA00006890"/>
    </source>
</evidence>
<comment type="similarity">
    <text evidence="1">Belongs to the UDPGP type 2 family.</text>
</comment>
<dbReference type="OrthoDB" id="9803871at2"/>
<evidence type="ECO:0000313" key="7">
    <source>
        <dbReference type="EMBL" id="KHF40454.1"/>
    </source>
</evidence>
<dbReference type="EC" id="2.7.7.9" evidence="2"/>